<evidence type="ECO:0000313" key="2">
    <source>
        <dbReference type="Proteomes" id="UP000821865"/>
    </source>
</evidence>
<proteinExistence type="predicted"/>
<name>A0ACB8CN15_DERSI</name>
<keyword evidence="2" id="KW-1185">Reference proteome</keyword>
<accession>A0ACB8CN15</accession>
<organism evidence="1 2">
    <name type="scientific">Dermacentor silvarum</name>
    <name type="common">Tick</name>
    <dbReference type="NCBI Taxonomy" id="543639"/>
    <lineage>
        <taxon>Eukaryota</taxon>
        <taxon>Metazoa</taxon>
        <taxon>Ecdysozoa</taxon>
        <taxon>Arthropoda</taxon>
        <taxon>Chelicerata</taxon>
        <taxon>Arachnida</taxon>
        <taxon>Acari</taxon>
        <taxon>Parasitiformes</taxon>
        <taxon>Ixodida</taxon>
        <taxon>Ixodoidea</taxon>
        <taxon>Ixodidae</taxon>
        <taxon>Rhipicephalinae</taxon>
        <taxon>Dermacentor</taxon>
    </lineage>
</organism>
<dbReference type="EMBL" id="CM023475">
    <property type="protein sequence ID" value="KAH7946247.1"/>
    <property type="molecule type" value="Genomic_DNA"/>
</dbReference>
<protein>
    <submittedName>
        <fullName evidence="1">Uncharacterized protein</fullName>
    </submittedName>
</protein>
<gene>
    <name evidence="1" type="ORF">HPB49_021993</name>
</gene>
<comment type="caution">
    <text evidence="1">The sequence shown here is derived from an EMBL/GenBank/DDBJ whole genome shotgun (WGS) entry which is preliminary data.</text>
</comment>
<dbReference type="Proteomes" id="UP000821865">
    <property type="component" value="Chromosome 6"/>
</dbReference>
<reference evidence="1" key="1">
    <citation type="submission" date="2020-05" db="EMBL/GenBank/DDBJ databases">
        <title>Large-scale comparative analyses of tick genomes elucidate their genetic diversity and vector capacities.</title>
        <authorList>
            <person name="Jia N."/>
            <person name="Wang J."/>
            <person name="Shi W."/>
            <person name="Du L."/>
            <person name="Sun Y."/>
            <person name="Zhan W."/>
            <person name="Jiang J."/>
            <person name="Wang Q."/>
            <person name="Zhang B."/>
            <person name="Ji P."/>
            <person name="Sakyi L.B."/>
            <person name="Cui X."/>
            <person name="Yuan T."/>
            <person name="Jiang B."/>
            <person name="Yang W."/>
            <person name="Lam T.T.-Y."/>
            <person name="Chang Q."/>
            <person name="Ding S."/>
            <person name="Wang X."/>
            <person name="Zhu J."/>
            <person name="Ruan X."/>
            <person name="Zhao L."/>
            <person name="Wei J."/>
            <person name="Que T."/>
            <person name="Du C."/>
            <person name="Cheng J."/>
            <person name="Dai P."/>
            <person name="Han X."/>
            <person name="Huang E."/>
            <person name="Gao Y."/>
            <person name="Liu J."/>
            <person name="Shao H."/>
            <person name="Ye R."/>
            <person name="Li L."/>
            <person name="Wei W."/>
            <person name="Wang X."/>
            <person name="Wang C."/>
            <person name="Yang T."/>
            <person name="Huo Q."/>
            <person name="Li W."/>
            <person name="Guo W."/>
            <person name="Chen H."/>
            <person name="Zhou L."/>
            <person name="Ni X."/>
            <person name="Tian J."/>
            <person name="Zhou Y."/>
            <person name="Sheng Y."/>
            <person name="Liu T."/>
            <person name="Pan Y."/>
            <person name="Xia L."/>
            <person name="Li J."/>
            <person name="Zhao F."/>
            <person name="Cao W."/>
        </authorList>
    </citation>
    <scope>NUCLEOTIDE SEQUENCE</scope>
    <source>
        <strain evidence="1">Dsil-2018</strain>
    </source>
</reference>
<evidence type="ECO:0000313" key="1">
    <source>
        <dbReference type="EMBL" id="KAH7946247.1"/>
    </source>
</evidence>
<sequence length="438" mass="48759">MVIAELPSRKVHSATCDLIGTKPKDDIFGPLVRKDGWHYFYLRDLLTSKQWDTTPDEAHYPARNMYCDVWAINAEHSGKPLVIAMAVNCKMSMWRSAISWGSTTDTIQAPVSVRIRYANSEDEDETEINIFNFAALGDSIHDDLLQAVKRGIPCHMWEVLRTDWPPGSDGISTLWEWCFVVPVSSDGENPLSLEEGTRFSYNLYDSFKNPPELIDLHGFDISPCYKGNDSVDAFLEVKLSASDYSTLSSSSTLNDPKFLSAWRRALDQASVLSDHSLRITRIKGYFSQDNTLFVTFVLLDRFPADAKVGIEDTQVSIEEMKQNLNKSVSQGSLGITFKGRRLRARLPSARAPTTPWEIITDRGITDDEPHDWDTTTSTYDIITELPVAYSTFATRYSAGVVGGTTAGLFLLGALIGASATYAKSAFFPTASLPTTVFH</sequence>